<evidence type="ECO:0008006" key="5">
    <source>
        <dbReference type="Google" id="ProtNLM"/>
    </source>
</evidence>
<reference evidence="3 4" key="1">
    <citation type="submission" date="2023-10" db="EMBL/GenBank/DDBJ databases">
        <title>Two novel species belonging to the OM43/NOR5 clade.</title>
        <authorList>
            <person name="Park M."/>
        </authorList>
    </citation>
    <scope>NUCLEOTIDE SEQUENCE [LARGE SCALE GENOMIC DNA]</scope>
    <source>
        <strain evidence="3 4">IMCC45268</strain>
    </source>
</reference>
<feature type="signal peptide" evidence="2">
    <location>
        <begin position="1"/>
        <end position="27"/>
    </location>
</feature>
<keyword evidence="1" id="KW-1133">Transmembrane helix</keyword>
<proteinExistence type="predicted"/>
<feature type="transmembrane region" description="Helical" evidence="1">
    <location>
        <begin position="206"/>
        <end position="223"/>
    </location>
</feature>
<gene>
    <name evidence="3" type="ORF">R0137_16385</name>
</gene>
<keyword evidence="2" id="KW-0732">Signal</keyword>
<organism evidence="3 4">
    <name type="scientific">Congregibacter brevis</name>
    <dbReference type="NCBI Taxonomy" id="3081201"/>
    <lineage>
        <taxon>Bacteria</taxon>
        <taxon>Pseudomonadati</taxon>
        <taxon>Pseudomonadota</taxon>
        <taxon>Gammaproteobacteria</taxon>
        <taxon>Cellvibrionales</taxon>
        <taxon>Halieaceae</taxon>
        <taxon>Congregibacter</taxon>
    </lineage>
</organism>
<sequence>MKSSKAIATPLRLTFFWLLTSCGSTFAQTTVPINVKDNISSSVGSDVTGSFNQQILPGRQIIMTPITLNQPTSITRVVQRSNQTLTSTSAFAYFIHEPSPPYAFLESGPATLDTRASTSDITLTGANTNRDEFSLATSVLPPGDYFFGVAGNDSQSYQLIGSTVGPGREPLLAESGGAPFIAGTDIRLFMNIFGAQTPTDVKTVPVMAWPLLLLMSFALTIIARRHVKAARGRAA</sequence>
<evidence type="ECO:0000256" key="1">
    <source>
        <dbReference type="SAM" id="Phobius"/>
    </source>
</evidence>
<accession>A0ABZ0IBC3</accession>
<feature type="chain" id="PRO_5045308673" description="IPTL-CTERM protein sorting domain-containing protein" evidence="2">
    <location>
        <begin position="28"/>
        <end position="235"/>
    </location>
</feature>
<evidence type="ECO:0000313" key="4">
    <source>
        <dbReference type="Proteomes" id="UP001626549"/>
    </source>
</evidence>
<keyword evidence="1" id="KW-0472">Membrane</keyword>
<dbReference type="EMBL" id="CP136865">
    <property type="protein sequence ID" value="WOJ96804.1"/>
    <property type="molecule type" value="Genomic_DNA"/>
</dbReference>
<evidence type="ECO:0000256" key="2">
    <source>
        <dbReference type="SAM" id="SignalP"/>
    </source>
</evidence>
<dbReference type="RefSeq" id="WP_407327498.1">
    <property type="nucleotide sequence ID" value="NZ_CP136865.1"/>
</dbReference>
<dbReference type="Proteomes" id="UP001626549">
    <property type="component" value="Chromosome"/>
</dbReference>
<protein>
    <recommendedName>
        <fullName evidence="5">IPTL-CTERM protein sorting domain-containing protein</fullName>
    </recommendedName>
</protein>
<keyword evidence="1" id="KW-0812">Transmembrane</keyword>
<name>A0ABZ0IBC3_9GAMM</name>
<keyword evidence="4" id="KW-1185">Reference proteome</keyword>
<evidence type="ECO:0000313" key="3">
    <source>
        <dbReference type="EMBL" id="WOJ96804.1"/>
    </source>
</evidence>